<dbReference type="Proteomes" id="UP000814033">
    <property type="component" value="Unassembled WGS sequence"/>
</dbReference>
<keyword evidence="2" id="KW-1185">Reference proteome</keyword>
<protein>
    <submittedName>
        <fullName evidence="1">Phosphatases II</fullName>
    </submittedName>
</protein>
<dbReference type="EMBL" id="MU275883">
    <property type="protein sequence ID" value="KAI0048706.1"/>
    <property type="molecule type" value="Genomic_DNA"/>
</dbReference>
<gene>
    <name evidence="1" type="ORF">FA95DRAFT_1595025</name>
</gene>
<accession>A0ACB8RYN1</accession>
<comment type="caution">
    <text evidence="1">The sequence shown here is derived from an EMBL/GenBank/DDBJ whole genome shotgun (WGS) entry which is preliminary data.</text>
</comment>
<organism evidence="1 2">
    <name type="scientific">Auriscalpium vulgare</name>
    <dbReference type="NCBI Taxonomy" id="40419"/>
    <lineage>
        <taxon>Eukaryota</taxon>
        <taxon>Fungi</taxon>
        <taxon>Dikarya</taxon>
        <taxon>Basidiomycota</taxon>
        <taxon>Agaricomycotina</taxon>
        <taxon>Agaricomycetes</taxon>
        <taxon>Russulales</taxon>
        <taxon>Auriscalpiaceae</taxon>
        <taxon>Auriscalpium</taxon>
    </lineage>
</organism>
<sequence>MNTNVLILDPYLYLGPCSGASSKPFLASAGITHILSIGATPSEKLPSITYERIRLIDSPTSDIGRAVHDAKVFIDAVKAQHGRVFVHCSQAISRSPTVVAAYLMQAEGMSLKAALGRIVRARPAVSPNPAFVQQLKAIELELYGKNSLEVDEMPRKREDRVALFAEE</sequence>
<reference evidence="1" key="1">
    <citation type="submission" date="2021-02" db="EMBL/GenBank/DDBJ databases">
        <authorList>
            <consortium name="DOE Joint Genome Institute"/>
            <person name="Ahrendt S."/>
            <person name="Looney B.P."/>
            <person name="Miyauchi S."/>
            <person name="Morin E."/>
            <person name="Drula E."/>
            <person name="Courty P.E."/>
            <person name="Chicoki N."/>
            <person name="Fauchery L."/>
            <person name="Kohler A."/>
            <person name="Kuo A."/>
            <person name="Labutti K."/>
            <person name="Pangilinan J."/>
            <person name="Lipzen A."/>
            <person name="Riley R."/>
            <person name="Andreopoulos W."/>
            <person name="He G."/>
            <person name="Johnson J."/>
            <person name="Barry K.W."/>
            <person name="Grigoriev I.V."/>
            <person name="Nagy L."/>
            <person name="Hibbett D."/>
            <person name="Henrissat B."/>
            <person name="Matheny P.B."/>
            <person name="Labbe J."/>
            <person name="Martin F."/>
        </authorList>
    </citation>
    <scope>NUCLEOTIDE SEQUENCE</scope>
    <source>
        <strain evidence="1">FP105234-sp</strain>
    </source>
</reference>
<reference evidence="1" key="2">
    <citation type="journal article" date="2022" name="New Phytol.">
        <title>Evolutionary transition to the ectomycorrhizal habit in the genomes of a hyperdiverse lineage of mushroom-forming fungi.</title>
        <authorList>
            <person name="Looney B."/>
            <person name="Miyauchi S."/>
            <person name="Morin E."/>
            <person name="Drula E."/>
            <person name="Courty P.E."/>
            <person name="Kohler A."/>
            <person name="Kuo A."/>
            <person name="LaButti K."/>
            <person name="Pangilinan J."/>
            <person name="Lipzen A."/>
            <person name="Riley R."/>
            <person name="Andreopoulos W."/>
            <person name="He G."/>
            <person name="Johnson J."/>
            <person name="Nolan M."/>
            <person name="Tritt A."/>
            <person name="Barry K.W."/>
            <person name="Grigoriev I.V."/>
            <person name="Nagy L.G."/>
            <person name="Hibbett D."/>
            <person name="Henrissat B."/>
            <person name="Matheny P.B."/>
            <person name="Labbe J."/>
            <person name="Martin F.M."/>
        </authorList>
    </citation>
    <scope>NUCLEOTIDE SEQUENCE</scope>
    <source>
        <strain evidence="1">FP105234-sp</strain>
    </source>
</reference>
<evidence type="ECO:0000313" key="1">
    <source>
        <dbReference type="EMBL" id="KAI0048706.1"/>
    </source>
</evidence>
<evidence type="ECO:0000313" key="2">
    <source>
        <dbReference type="Proteomes" id="UP000814033"/>
    </source>
</evidence>
<name>A0ACB8RYN1_9AGAM</name>
<proteinExistence type="predicted"/>